<gene>
    <name evidence="2" type="ORF">ISP20_06795</name>
</gene>
<keyword evidence="1" id="KW-0472">Membrane</keyword>
<organism evidence="2 3">
    <name type="scientific">Dyella kyungheensis</name>
    <dbReference type="NCBI Taxonomy" id="1242174"/>
    <lineage>
        <taxon>Bacteria</taxon>
        <taxon>Pseudomonadati</taxon>
        <taxon>Pseudomonadota</taxon>
        <taxon>Gammaproteobacteria</taxon>
        <taxon>Lysobacterales</taxon>
        <taxon>Rhodanobacteraceae</taxon>
        <taxon>Dyella</taxon>
    </lineage>
</organism>
<sequence>MKHSFVIGWRTVGIILAALLFVLSVATLIWRPGDDAALWRGLALSSLYLTICLGQRRLFVPARARDNRRGRW</sequence>
<reference evidence="2 3" key="1">
    <citation type="submission" date="2020-10" db="EMBL/GenBank/DDBJ databases">
        <title>Phylogeny of dyella-like bacteria.</title>
        <authorList>
            <person name="Fu J."/>
        </authorList>
    </citation>
    <scope>NUCLEOTIDE SEQUENCE [LARGE SCALE GENOMIC DNA]</scope>
    <source>
        <strain evidence="2 3">THG-B117</strain>
    </source>
</reference>
<keyword evidence="3" id="KW-1185">Reference proteome</keyword>
<dbReference type="RefSeq" id="WP_204635303.1">
    <property type="nucleotide sequence ID" value="NZ_JADIKC010000003.1"/>
</dbReference>
<keyword evidence="1" id="KW-0812">Transmembrane</keyword>
<evidence type="ECO:0000256" key="1">
    <source>
        <dbReference type="SAM" id="Phobius"/>
    </source>
</evidence>
<proteinExistence type="predicted"/>
<evidence type="ECO:0000313" key="2">
    <source>
        <dbReference type="EMBL" id="MBM7120867.1"/>
    </source>
</evidence>
<name>A0ABS2JR28_9GAMM</name>
<evidence type="ECO:0000313" key="3">
    <source>
        <dbReference type="Proteomes" id="UP001430065"/>
    </source>
</evidence>
<comment type="caution">
    <text evidence="2">The sequence shown here is derived from an EMBL/GenBank/DDBJ whole genome shotgun (WGS) entry which is preliminary data.</text>
</comment>
<keyword evidence="1" id="KW-1133">Transmembrane helix</keyword>
<accession>A0ABS2JR28</accession>
<dbReference type="EMBL" id="JADIKC010000003">
    <property type="protein sequence ID" value="MBM7120867.1"/>
    <property type="molecule type" value="Genomic_DNA"/>
</dbReference>
<protein>
    <submittedName>
        <fullName evidence="2">Uncharacterized protein</fullName>
    </submittedName>
</protein>
<feature type="transmembrane region" description="Helical" evidence="1">
    <location>
        <begin position="37"/>
        <end position="59"/>
    </location>
</feature>
<feature type="transmembrane region" description="Helical" evidence="1">
    <location>
        <begin position="12"/>
        <end position="31"/>
    </location>
</feature>
<dbReference type="Proteomes" id="UP001430065">
    <property type="component" value="Unassembled WGS sequence"/>
</dbReference>